<dbReference type="STRING" id="1302687.SAMN05444267_101235"/>
<reference evidence="3" key="1">
    <citation type="submission" date="2016-11" db="EMBL/GenBank/DDBJ databases">
        <authorList>
            <person name="Varghese N."/>
            <person name="Submissions S."/>
        </authorList>
    </citation>
    <scope>NUCLEOTIDE SEQUENCE [LARGE SCALE GENOMIC DNA]</scope>
    <source>
        <strain evidence="3">DSM 26899</strain>
    </source>
</reference>
<dbReference type="AlphaFoldDB" id="A0A1M6XZC9"/>
<evidence type="ECO:0000313" key="2">
    <source>
        <dbReference type="EMBL" id="SHL11229.1"/>
    </source>
</evidence>
<keyword evidence="1" id="KW-0472">Membrane</keyword>
<feature type="transmembrane region" description="Helical" evidence="1">
    <location>
        <begin position="15"/>
        <end position="34"/>
    </location>
</feature>
<protein>
    <submittedName>
        <fullName evidence="2">Uncharacterized protein</fullName>
    </submittedName>
</protein>
<keyword evidence="1" id="KW-0812">Transmembrane</keyword>
<gene>
    <name evidence="2" type="ORF">SAMN05444267_101235</name>
</gene>
<accession>A0A1M6XZC9</accession>
<evidence type="ECO:0000313" key="3">
    <source>
        <dbReference type="Proteomes" id="UP000184364"/>
    </source>
</evidence>
<dbReference type="EMBL" id="FRAV01000012">
    <property type="protein sequence ID" value="SHL11229.1"/>
    <property type="molecule type" value="Genomic_DNA"/>
</dbReference>
<sequence>MHTIFEPYNLRINAFHFYHNVLALILTLKNEVYFTKKRLKKNKIIQQNRIKKDNNLRNHLTST</sequence>
<keyword evidence="3" id="KW-1185">Reference proteome</keyword>
<name>A0A1M6XZC9_9FLAO</name>
<keyword evidence="1" id="KW-1133">Transmembrane helix</keyword>
<dbReference type="Proteomes" id="UP000184364">
    <property type="component" value="Unassembled WGS sequence"/>
</dbReference>
<organism evidence="2 3">
    <name type="scientific">Chryseobacterium polytrichastri</name>
    <dbReference type="NCBI Taxonomy" id="1302687"/>
    <lineage>
        <taxon>Bacteria</taxon>
        <taxon>Pseudomonadati</taxon>
        <taxon>Bacteroidota</taxon>
        <taxon>Flavobacteriia</taxon>
        <taxon>Flavobacteriales</taxon>
        <taxon>Weeksellaceae</taxon>
        <taxon>Chryseobacterium group</taxon>
        <taxon>Chryseobacterium</taxon>
    </lineage>
</organism>
<evidence type="ECO:0000256" key="1">
    <source>
        <dbReference type="SAM" id="Phobius"/>
    </source>
</evidence>
<proteinExistence type="predicted"/>